<keyword evidence="2" id="KW-1185">Reference proteome</keyword>
<reference evidence="1 2" key="1">
    <citation type="journal article" date="2018" name="New Phytol.">
        <title>Phylogenomics of Endogonaceae and evolution of mycorrhizas within Mucoromycota.</title>
        <authorList>
            <person name="Chang Y."/>
            <person name="Desiro A."/>
            <person name="Na H."/>
            <person name="Sandor L."/>
            <person name="Lipzen A."/>
            <person name="Clum A."/>
            <person name="Barry K."/>
            <person name="Grigoriev I.V."/>
            <person name="Martin F.M."/>
            <person name="Stajich J.E."/>
            <person name="Smith M.E."/>
            <person name="Bonito G."/>
            <person name="Spatafora J.W."/>
        </authorList>
    </citation>
    <scope>NUCLEOTIDE SEQUENCE [LARGE SCALE GENOMIC DNA]</scope>
    <source>
        <strain evidence="1 2">AD002</strain>
    </source>
</reference>
<organism evidence="1 2">
    <name type="scientific">Jimgerdemannia flammicorona</name>
    <dbReference type="NCBI Taxonomy" id="994334"/>
    <lineage>
        <taxon>Eukaryota</taxon>
        <taxon>Fungi</taxon>
        <taxon>Fungi incertae sedis</taxon>
        <taxon>Mucoromycota</taxon>
        <taxon>Mucoromycotina</taxon>
        <taxon>Endogonomycetes</taxon>
        <taxon>Endogonales</taxon>
        <taxon>Endogonaceae</taxon>
        <taxon>Jimgerdemannia</taxon>
    </lineage>
</organism>
<evidence type="ECO:0000313" key="1">
    <source>
        <dbReference type="EMBL" id="RUS30860.1"/>
    </source>
</evidence>
<evidence type="ECO:0000313" key="2">
    <source>
        <dbReference type="Proteomes" id="UP000274822"/>
    </source>
</evidence>
<sequence>MALEWLQQYGRMYEKRDEPAENIDQLPPLIRRGGRPHRRELLAFLPSQRPMANGTISLTEQVAVSPSSASASSTRILWITSPGPYD</sequence>
<protein>
    <submittedName>
        <fullName evidence="1">Uncharacterized protein</fullName>
    </submittedName>
</protein>
<dbReference type="Proteomes" id="UP000274822">
    <property type="component" value="Unassembled WGS sequence"/>
</dbReference>
<name>A0A433QM62_9FUNG</name>
<gene>
    <name evidence="1" type="ORF">BC938DRAFT_478845</name>
</gene>
<dbReference type="AlphaFoldDB" id="A0A433QM62"/>
<comment type="caution">
    <text evidence="1">The sequence shown here is derived from an EMBL/GenBank/DDBJ whole genome shotgun (WGS) entry which is preliminary data.</text>
</comment>
<proteinExistence type="predicted"/>
<dbReference type="EMBL" id="RBNJ01003489">
    <property type="protein sequence ID" value="RUS30860.1"/>
    <property type="molecule type" value="Genomic_DNA"/>
</dbReference>
<accession>A0A433QM62</accession>